<evidence type="ECO:0000256" key="1">
    <source>
        <dbReference type="ARBA" id="ARBA00001933"/>
    </source>
</evidence>
<dbReference type="PANTHER" id="PTHR30511">
    <property type="entry name" value="ALANINE RACEMASE"/>
    <property type="match status" value="1"/>
</dbReference>
<dbReference type="EC" id="5.1.1.1" evidence="4"/>
<sequence length="388" mass="44237">MCNAFFEINLDNIISNLEEIKKEMQEQSIMAIVKGEAYGHGLIEVAHYIESQVDYFGVGLEYEAIKLREHGITKPILILSPYFDADKVLDFHITPSIDNINDLIELSEKAAEKNEIAKFHLKINTGMNRFGLDPESLDLFISTYLNLKHVSLEGVFSHFAAVYNQDYANKQLNIFNNCIKKLQQNNIDIQFMHMANSKAALDLPQARFNMVRIGNAMYGKISDKKDLHIKKVGRFMGKIIDTRRIKKGKFVGYGIAYKAKRDIRVGIIPIGFYDGFEVGREIKDYSLKDVFISALKSLYRYKNPRSLVYVGNIPLKTIGKANMQFLLVDITDKNEIDVGTLVEIITPSFFIGKDIERKYIKTMEPLTNNEASIVNKEIAISKLDKNTP</sequence>
<dbReference type="Proteomes" id="UP000886818">
    <property type="component" value="Chromosome"/>
</dbReference>
<dbReference type="GO" id="GO:0008784">
    <property type="term" value="F:alanine racemase activity"/>
    <property type="evidence" value="ECO:0007669"/>
    <property type="project" value="UniProtKB-EC"/>
</dbReference>
<proteinExistence type="predicted"/>
<dbReference type="SMART" id="SM01005">
    <property type="entry name" value="Ala_racemase_C"/>
    <property type="match status" value="1"/>
</dbReference>
<dbReference type="PROSITE" id="PS00395">
    <property type="entry name" value="ALANINE_RACEMASE"/>
    <property type="match status" value="1"/>
</dbReference>
<dbReference type="RefSeq" id="WP_218282283.1">
    <property type="nucleotide sequence ID" value="NZ_CP078093.1"/>
</dbReference>
<dbReference type="InterPro" id="IPR020622">
    <property type="entry name" value="Ala_racemase_pyridoxalP-BS"/>
</dbReference>
<dbReference type="Pfam" id="PF01168">
    <property type="entry name" value="Ala_racemase_N"/>
    <property type="match status" value="1"/>
</dbReference>
<dbReference type="InterPro" id="IPR000821">
    <property type="entry name" value="Ala_racemase"/>
</dbReference>
<gene>
    <name evidence="4" type="primary">alr</name>
    <name evidence="4" type="ORF">KVH43_09395</name>
</gene>
<feature type="coiled-coil region" evidence="2">
    <location>
        <begin position="3"/>
        <end position="30"/>
    </location>
</feature>
<keyword evidence="4" id="KW-0413">Isomerase</keyword>
<dbReference type="PANTHER" id="PTHR30511:SF0">
    <property type="entry name" value="ALANINE RACEMASE, CATABOLIC-RELATED"/>
    <property type="match status" value="1"/>
</dbReference>
<protein>
    <submittedName>
        <fullName evidence="4">Alanine racemase</fullName>
        <ecNumber evidence="4">5.1.1.1</ecNumber>
    </submittedName>
</protein>
<dbReference type="InterPro" id="IPR011079">
    <property type="entry name" value="Ala_racemase_C"/>
</dbReference>
<evidence type="ECO:0000256" key="2">
    <source>
        <dbReference type="SAM" id="Coils"/>
    </source>
</evidence>
<accession>A0ABX8RCD5</accession>
<evidence type="ECO:0000259" key="3">
    <source>
        <dbReference type="SMART" id="SM01005"/>
    </source>
</evidence>
<dbReference type="Pfam" id="PF00842">
    <property type="entry name" value="Ala_racemase_C"/>
    <property type="match status" value="1"/>
</dbReference>
<dbReference type="EMBL" id="CP078093">
    <property type="protein sequence ID" value="QXM05585.1"/>
    <property type="molecule type" value="Genomic_DNA"/>
</dbReference>
<reference evidence="4" key="1">
    <citation type="submission" date="2021-07" db="EMBL/GenBank/DDBJ databases">
        <title>Complete genome sequence of Crassaminicella sp. 143-21, isolated from a deep-sea hydrothermal vent.</title>
        <authorList>
            <person name="Li X."/>
        </authorList>
    </citation>
    <scope>NUCLEOTIDE SEQUENCE</scope>
    <source>
        <strain evidence="4">143-21</strain>
    </source>
</reference>
<dbReference type="CDD" id="cd00430">
    <property type="entry name" value="PLPDE_III_AR"/>
    <property type="match status" value="1"/>
</dbReference>
<keyword evidence="2" id="KW-0175">Coiled coil</keyword>
<evidence type="ECO:0000313" key="4">
    <source>
        <dbReference type="EMBL" id="QXM05585.1"/>
    </source>
</evidence>
<name>A0ABX8RCD5_9CLOT</name>
<dbReference type="NCBIfam" id="TIGR00492">
    <property type="entry name" value="alr"/>
    <property type="match status" value="1"/>
</dbReference>
<dbReference type="InterPro" id="IPR001608">
    <property type="entry name" value="Ala_racemase_N"/>
</dbReference>
<feature type="domain" description="Alanine racemase C-terminal" evidence="3">
    <location>
        <begin position="232"/>
        <end position="360"/>
    </location>
</feature>
<keyword evidence="5" id="KW-1185">Reference proteome</keyword>
<evidence type="ECO:0000313" key="5">
    <source>
        <dbReference type="Proteomes" id="UP000886818"/>
    </source>
</evidence>
<comment type="cofactor">
    <cofactor evidence="1">
        <name>pyridoxal 5'-phosphate</name>
        <dbReference type="ChEBI" id="CHEBI:597326"/>
    </cofactor>
</comment>
<organism evidence="4 5">
    <name type="scientific">Crassaminicella indica</name>
    <dbReference type="NCBI Taxonomy" id="2855394"/>
    <lineage>
        <taxon>Bacteria</taxon>
        <taxon>Bacillati</taxon>
        <taxon>Bacillota</taxon>
        <taxon>Clostridia</taxon>
        <taxon>Eubacteriales</taxon>
        <taxon>Clostridiaceae</taxon>
        <taxon>Crassaminicella</taxon>
    </lineage>
</organism>